<evidence type="ECO:0000256" key="3">
    <source>
        <dbReference type="ARBA" id="ARBA00023172"/>
    </source>
</evidence>
<dbReference type="RefSeq" id="WP_035851491.1">
    <property type="nucleotide sequence ID" value="NZ_KK073874.1"/>
</dbReference>
<reference evidence="5 6" key="1">
    <citation type="submission" date="2013-07" db="EMBL/GenBank/DDBJ databases">
        <authorList>
            <consortium name="DOE Joint Genome Institute"/>
            <person name="Eisen J."/>
            <person name="Huntemann M."/>
            <person name="Han J."/>
            <person name="Chen A."/>
            <person name="Kyrpides N."/>
            <person name="Mavromatis K."/>
            <person name="Markowitz V."/>
            <person name="Palaniappan K."/>
            <person name="Ivanova N."/>
            <person name="Schaumberg A."/>
            <person name="Pati A."/>
            <person name="Liolios K."/>
            <person name="Nordberg H.P."/>
            <person name="Cantor M.N."/>
            <person name="Hua S.X."/>
            <person name="Woyke T."/>
        </authorList>
    </citation>
    <scope>NUCLEOTIDE SEQUENCE [LARGE SCALE GENOMIC DNA]</scope>
    <source>
        <strain evidence="5 6">DSM 44712</strain>
    </source>
</reference>
<dbReference type="EMBL" id="JFBT01000001">
    <property type="protein sequence ID" value="EXG81975.1"/>
    <property type="molecule type" value="Genomic_DNA"/>
</dbReference>
<gene>
    <name evidence="5" type="ORF">CryarDRAFT_3101</name>
</gene>
<dbReference type="Gene3D" id="1.10.150.130">
    <property type="match status" value="1"/>
</dbReference>
<feature type="domain" description="Tyr recombinase" evidence="4">
    <location>
        <begin position="159"/>
        <end position="307"/>
    </location>
</feature>
<protein>
    <submittedName>
        <fullName evidence="5">Integrase</fullName>
    </submittedName>
</protein>
<keyword evidence="2" id="KW-0238">DNA-binding</keyword>
<dbReference type="Pfam" id="PF00589">
    <property type="entry name" value="Phage_integrase"/>
    <property type="match status" value="1"/>
</dbReference>
<keyword evidence="6" id="KW-1185">Reference proteome</keyword>
<dbReference type="Proteomes" id="UP000021053">
    <property type="component" value="Unassembled WGS sequence"/>
</dbReference>
<dbReference type="InterPro" id="IPR050090">
    <property type="entry name" value="Tyrosine_recombinase_XerCD"/>
</dbReference>
<dbReference type="InterPro" id="IPR002104">
    <property type="entry name" value="Integrase_catalytic"/>
</dbReference>
<organism evidence="5 6">
    <name type="scientific">Cryptosporangium arvum DSM 44712</name>
    <dbReference type="NCBI Taxonomy" id="927661"/>
    <lineage>
        <taxon>Bacteria</taxon>
        <taxon>Bacillati</taxon>
        <taxon>Actinomycetota</taxon>
        <taxon>Actinomycetes</taxon>
        <taxon>Cryptosporangiales</taxon>
        <taxon>Cryptosporangiaceae</taxon>
        <taxon>Cryptosporangium</taxon>
    </lineage>
</organism>
<evidence type="ECO:0000256" key="1">
    <source>
        <dbReference type="ARBA" id="ARBA00008857"/>
    </source>
</evidence>
<evidence type="ECO:0000256" key="2">
    <source>
        <dbReference type="ARBA" id="ARBA00023125"/>
    </source>
</evidence>
<comment type="similarity">
    <text evidence="1">Belongs to the 'phage' integrase family.</text>
</comment>
<accession>A0A010YP63</accession>
<evidence type="ECO:0000313" key="5">
    <source>
        <dbReference type="EMBL" id="EXG81975.1"/>
    </source>
</evidence>
<dbReference type="PANTHER" id="PTHR30349">
    <property type="entry name" value="PHAGE INTEGRASE-RELATED"/>
    <property type="match status" value="1"/>
</dbReference>
<dbReference type="SUPFAM" id="SSF56349">
    <property type="entry name" value="DNA breaking-rejoining enzymes"/>
    <property type="match status" value="1"/>
</dbReference>
<proteinExistence type="inferred from homology"/>
<dbReference type="InterPro" id="IPR013762">
    <property type="entry name" value="Integrase-like_cat_sf"/>
</dbReference>
<evidence type="ECO:0000313" key="6">
    <source>
        <dbReference type="Proteomes" id="UP000021053"/>
    </source>
</evidence>
<dbReference type="OrthoDB" id="864726at2"/>
<dbReference type="InterPro" id="IPR010998">
    <property type="entry name" value="Integrase_recombinase_N"/>
</dbReference>
<dbReference type="AlphaFoldDB" id="A0A010YP63"/>
<dbReference type="GO" id="GO:0015074">
    <property type="term" value="P:DNA integration"/>
    <property type="evidence" value="ECO:0007669"/>
    <property type="project" value="InterPro"/>
</dbReference>
<dbReference type="HOGENOM" id="CLU_064271_0_0_11"/>
<dbReference type="CDD" id="cd00397">
    <property type="entry name" value="DNA_BRE_C"/>
    <property type="match status" value="1"/>
</dbReference>
<comment type="caution">
    <text evidence="5">The sequence shown here is derived from an EMBL/GenBank/DDBJ whole genome shotgun (WGS) entry which is preliminary data.</text>
</comment>
<keyword evidence="3" id="KW-0233">DNA recombination</keyword>
<dbReference type="GO" id="GO:0003677">
    <property type="term" value="F:DNA binding"/>
    <property type="evidence" value="ECO:0007669"/>
    <property type="project" value="UniProtKB-KW"/>
</dbReference>
<dbReference type="PATRIC" id="fig|927661.3.peg.3061"/>
<dbReference type="InterPro" id="IPR011010">
    <property type="entry name" value="DNA_brk_join_enz"/>
</dbReference>
<sequence length="363" mass="39017">MTGSPVGAGRAEVDAALVLLARLGVRPEDLVGAGGGRAVVPTFAEYVPVVAAAVGAGTRRVYGSYWNRVVEQWGARRLDEPSPSEIARLAETLRARRVVRANARGGQSTSEHLIAALRCVYRHAVADGLIGEGDNPARKVPKPRRAPSTRGAVGAERLAEINQVAATTGDDPALDTLLLRLHTETACRRGGALALRPCDLDATQCLVLLREKGEISRWQPVSPTLMRHLLRHAEERGAPRTGQLLRYRSGRPITTRRYDYLWKRIGQHLPWVAAQGVSTHWLRHTTLTWVERTYGYAVAHAYAGHTDRRGGGETGATITYVRASHEEVAAALVGLVAESHPLAPLPGVAPGPSPGETNAGNSC</sequence>
<dbReference type="GO" id="GO:0006310">
    <property type="term" value="P:DNA recombination"/>
    <property type="evidence" value="ECO:0007669"/>
    <property type="project" value="UniProtKB-KW"/>
</dbReference>
<dbReference type="Gene3D" id="1.10.443.10">
    <property type="entry name" value="Intergrase catalytic core"/>
    <property type="match status" value="1"/>
</dbReference>
<evidence type="ECO:0000259" key="4">
    <source>
        <dbReference type="Pfam" id="PF00589"/>
    </source>
</evidence>
<dbReference type="PANTHER" id="PTHR30349:SF41">
    <property type="entry name" value="INTEGRASE_RECOMBINASE PROTEIN MJ0367-RELATED"/>
    <property type="match status" value="1"/>
</dbReference>
<name>A0A010YP63_9ACTN</name>